<name>A0AA88H763_ARTSF</name>
<dbReference type="InterPro" id="IPR001214">
    <property type="entry name" value="SET_dom"/>
</dbReference>
<dbReference type="GO" id="GO:0008276">
    <property type="term" value="F:protein methyltransferase activity"/>
    <property type="evidence" value="ECO:0007669"/>
    <property type="project" value="UniProtKB-ARBA"/>
</dbReference>
<dbReference type="PANTHER" id="PTHR47306">
    <property type="entry name" value="SI:CH211-178J18.4-RELATED"/>
    <property type="match status" value="1"/>
</dbReference>
<dbReference type="PANTHER" id="PTHR47306:SF2">
    <property type="entry name" value="CORE-BINDING (CB) DOMAIN-CONTAINING PROTEIN"/>
    <property type="match status" value="1"/>
</dbReference>
<dbReference type="Pfam" id="PF00856">
    <property type="entry name" value="SET"/>
    <property type="match status" value="1"/>
</dbReference>
<dbReference type="EMBL" id="JAVRJZ010001296">
    <property type="protein sequence ID" value="KAK2701871.1"/>
    <property type="molecule type" value="Genomic_DNA"/>
</dbReference>
<evidence type="ECO:0000259" key="1">
    <source>
        <dbReference type="PROSITE" id="PS50280"/>
    </source>
</evidence>
<dbReference type="AlphaFoldDB" id="A0AA88H763"/>
<proteinExistence type="predicted"/>
<dbReference type="GO" id="GO:0008757">
    <property type="term" value="F:S-adenosylmethionine-dependent methyltransferase activity"/>
    <property type="evidence" value="ECO:0007669"/>
    <property type="project" value="UniProtKB-ARBA"/>
</dbReference>
<protein>
    <recommendedName>
        <fullName evidence="1">SET domain-containing protein</fullName>
    </recommendedName>
</protein>
<reference evidence="2" key="1">
    <citation type="submission" date="2023-07" db="EMBL/GenBank/DDBJ databases">
        <title>Chromosome-level genome assembly of Artemia franciscana.</title>
        <authorList>
            <person name="Jo E."/>
        </authorList>
    </citation>
    <scope>NUCLEOTIDE SEQUENCE</scope>
    <source>
        <tissue evidence="2">Whole body</tissue>
    </source>
</reference>
<dbReference type="PROSITE" id="PS50280">
    <property type="entry name" value="SET"/>
    <property type="match status" value="1"/>
</dbReference>
<dbReference type="SUPFAM" id="SSF82199">
    <property type="entry name" value="SET domain"/>
    <property type="match status" value="1"/>
</dbReference>
<feature type="domain" description="SET" evidence="1">
    <location>
        <begin position="181"/>
        <end position="403"/>
    </location>
</feature>
<evidence type="ECO:0000313" key="2">
    <source>
        <dbReference type="EMBL" id="KAK2701871.1"/>
    </source>
</evidence>
<evidence type="ECO:0000313" key="3">
    <source>
        <dbReference type="Proteomes" id="UP001187531"/>
    </source>
</evidence>
<gene>
    <name evidence="2" type="ORF">QYM36_019469</name>
</gene>
<organism evidence="2 3">
    <name type="scientific">Artemia franciscana</name>
    <name type="common">Brine shrimp</name>
    <name type="synonym">Artemia sanfranciscana</name>
    <dbReference type="NCBI Taxonomy" id="6661"/>
    <lineage>
        <taxon>Eukaryota</taxon>
        <taxon>Metazoa</taxon>
        <taxon>Ecdysozoa</taxon>
        <taxon>Arthropoda</taxon>
        <taxon>Crustacea</taxon>
        <taxon>Branchiopoda</taxon>
        <taxon>Anostraca</taxon>
        <taxon>Artemiidae</taxon>
        <taxon>Artemia</taxon>
    </lineage>
</organism>
<dbReference type="GO" id="GO:0008170">
    <property type="term" value="F:N-methyltransferase activity"/>
    <property type="evidence" value="ECO:0007669"/>
    <property type="project" value="UniProtKB-ARBA"/>
</dbReference>
<accession>A0AA88H763</accession>
<keyword evidence="3" id="KW-1185">Reference proteome</keyword>
<sequence>MAYGIELMSKFEKWSAQCGDGSTKKYRNPFGCARKIVYFILEGTKYNWKNFHSAERVELFFSKLADCGMQGSSRNKYAQGYYRFVKFITSRGSEAPPELNIAHVNSVMSALSFLDKKQKSLATAEMRHRELQRTFDPNSFNTEDYKNLKAGVEKFMAPVIKRLSRNWLVEEDHINLTAYLCFLVSFMFEHRPGVPENMTVKEFLNRRFVEEENMFVTLVEKHKTASMKSAGVTLSVREEVIFRNYLSFVRPALIKPDKPEPENFLLSMLGLKILNTSGTLRRFLEKIFPDGMRPGVRVPTQTTIRHLIATLNRNATHLSKEERDMMFNYLCHSVDQDVTIDAREKVCNCHPHQQCFGRLVNHKANEDGPNLKCKALVVDGLKIPFLVATRDITAEEELCFDYGVRPGQFNEGYEQI</sequence>
<dbReference type="InterPro" id="IPR046341">
    <property type="entry name" value="SET_dom_sf"/>
</dbReference>
<comment type="caution">
    <text evidence="2">The sequence shown here is derived from an EMBL/GenBank/DDBJ whole genome shotgun (WGS) entry which is preliminary data.</text>
</comment>
<dbReference type="Gene3D" id="2.170.270.10">
    <property type="entry name" value="SET domain"/>
    <property type="match status" value="1"/>
</dbReference>
<dbReference type="Proteomes" id="UP001187531">
    <property type="component" value="Unassembled WGS sequence"/>
</dbReference>